<comment type="caution">
    <text evidence="3">The sequence shown here is derived from an EMBL/GenBank/DDBJ whole genome shotgun (WGS) entry which is preliminary data.</text>
</comment>
<dbReference type="GeneID" id="37006656"/>
<feature type="transmembrane region" description="Helical" evidence="2">
    <location>
        <begin position="472"/>
        <end position="489"/>
    </location>
</feature>
<feature type="transmembrane region" description="Helical" evidence="2">
    <location>
        <begin position="106"/>
        <end position="124"/>
    </location>
</feature>
<feature type="region of interest" description="Disordered" evidence="1">
    <location>
        <begin position="289"/>
        <end position="315"/>
    </location>
</feature>
<dbReference type="RefSeq" id="XP_025339971.1">
    <property type="nucleotide sequence ID" value="XM_025485040.1"/>
</dbReference>
<gene>
    <name evidence="3" type="ORF">CXQ85_001325</name>
</gene>
<keyword evidence="4" id="KW-1185">Reference proteome</keyword>
<dbReference type="EMBL" id="PKFO01000001">
    <property type="protein sequence ID" value="PVH19031.1"/>
    <property type="molecule type" value="Genomic_DNA"/>
</dbReference>
<evidence type="ECO:0000256" key="1">
    <source>
        <dbReference type="SAM" id="MobiDB-lite"/>
    </source>
</evidence>
<keyword evidence="2" id="KW-0472">Membrane</keyword>
<organism evidence="3 4">
    <name type="scientific">Candidozyma haemuli</name>
    <dbReference type="NCBI Taxonomy" id="45357"/>
    <lineage>
        <taxon>Eukaryota</taxon>
        <taxon>Fungi</taxon>
        <taxon>Dikarya</taxon>
        <taxon>Ascomycota</taxon>
        <taxon>Saccharomycotina</taxon>
        <taxon>Pichiomycetes</taxon>
        <taxon>Metschnikowiaceae</taxon>
        <taxon>Candidozyma</taxon>
    </lineage>
</organism>
<proteinExistence type="predicted"/>
<evidence type="ECO:0000313" key="3">
    <source>
        <dbReference type="EMBL" id="PVH19031.1"/>
    </source>
</evidence>
<dbReference type="VEuPathDB" id="FungiDB:CXQ85_001325"/>
<dbReference type="OrthoDB" id="4096151at2759"/>
<dbReference type="PROSITE" id="PS51257">
    <property type="entry name" value="PROKAR_LIPOPROTEIN"/>
    <property type="match status" value="1"/>
</dbReference>
<evidence type="ECO:0000313" key="4">
    <source>
        <dbReference type="Proteomes" id="UP000244309"/>
    </source>
</evidence>
<feature type="transmembrane region" description="Helical" evidence="2">
    <location>
        <begin position="501"/>
        <end position="522"/>
    </location>
</feature>
<feature type="compositionally biased region" description="Low complexity" evidence="1">
    <location>
        <begin position="305"/>
        <end position="315"/>
    </location>
</feature>
<feature type="transmembrane region" description="Helical" evidence="2">
    <location>
        <begin position="39"/>
        <end position="55"/>
    </location>
</feature>
<keyword evidence="2" id="KW-0812">Transmembrane</keyword>
<reference evidence="3 4" key="1">
    <citation type="submission" date="2017-12" db="EMBL/GenBank/DDBJ databases">
        <title>Genome Sequence of a Multidrug-Resistant Candida haemulonii Isolate from a Patient with Chronic Leg Ulcers in Israel.</title>
        <authorList>
            <person name="Chow N.A."/>
            <person name="Gade L."/>
            <person name="Batra D."/>
            <person name="Rowe L.A."/>
            <person name="Ben-Ami R."/>
            <person name="Loparev V.N."/>
            <person name="Litvintseva A.P."/>
        </authorList>
    </citation>
    <scope>NUCLEOTIDE SEQUENCE [LARGE SCALE GENOMIC DNA]</scope>
    <source>
        <strain evidence="3 4">B11899</strain>
    </source>
</reference>
<dbReference type="Proteomes" id="UP000244309">
    <property type="component" value="Unassembled WGS sequence"/>
</dbReference>
<feature type="transmembrane region" description="Helical" evidence="2">
    <location>
        <begin position="76"/>
        <end position="94"/>
    </location>
</feature>
<feature type="region of interest" description="Disordered" evidence="1">
    <location>
        <begin position="161"/>
        <end position="182"/>
    </location>
</feature>
<accession>A0A2V1APZ3</accession>
<protein>
    <submittedName>
        <fullName evidence="3">Uncharacterized protein</fullName>
    </submittedName>
</protein>
<feature type="transmembrane region" description="Helical" evidence="2">
    <location>
        <begin position="437"/>
        <end position="460"/>
    </location>
</feature>
<dbReference type="AlphaFoldDB" id="A0A2V1APZ3"/>
<name>A0A2V1APZ3_9ASCO</name>
<sequence>MLWGSYKFVAIPLILVFFLLSCGTQVILPKELDTHQNVIVVSILTLLFPAAAFLAKVATVPSTSLPQEPPKGAMRLLWLPVVLESFKFCILFIASRMGSSAKVLHHALNVASLLSFFVVALTLYQNAPHNMGLYQRFYSLLDIWEDCRLAPLPPSKIKHQGSIASLGSNGSGESEEAPSFNLNSFSGKSNRVLSQSKSMPILSTPSSSVSGAIDRFYSVSPKNTLHLASDDESLHNGPHGYNPYDSLFRSGSFSYEHSDVPSPLDGPDVSFEGSINSCDPMDPHCCNGAGSSLSINQLPPKDSTHSSSTSSSASSKSSRIGFLKWFHWLFPFNFFQKRKSKAFYRRLQRVQIKQRFSTFSLKNEASSLLSTEKPPLYGSLDLESQTFTPAYTRQYNCHDFYQFAKFSNANYDEWVSTTNQVDPIFRKFGVTIDQFSIFYFVAYVTELILAQFVSTMTLALPFYMSISVGQTLALYSGMFICHLFCTNFLKNQSERSYKFNILTALTVRILTFSGLVALYVSAS</sequence>
<keyword evidence="2" id="KW-1133">Transmembrane helix</keyword>
<evidence type="ECO:0000256" key="2">
    <source>
        <dbReference type="SAM" id="Phobius"/>
    </source>
</evidence>